<keyword evidence="9" id="KW-1185">Reference proteome</keyword>
<dbReference type="AlphaFoldDB" id="A0A7V7PQ63"/>
<dbReference type="RefSeq" id="WP_150969356.1">
    <property type="nucleotide sequence ID" value="NZ_VZDO01000005.1"/>
</dbReference>
<feature type="transmembrane region" description="Helical" evidence="6">
    <location>
        <begin position="138"/>
        <end position="159"/>
    </location>
</feature>
<dbReference type="InterPro" id="IPR051311">
    <property type="entry name" value="DedA_domain"/>
</dbReference>
<dbReference type="EMBL" id="VZDO01000005">
    <property type="protein sequence ID" value="KAB0680283.1"/>
    <property type="molecule type" value="Genomic_DNA"/>
</dbReference>
<reference evidence="8 9" key="1">
    <citation type="submission" date="2019-09" db="EMBL/GenBank/DDBJ databases">
        <title>YIM 132180 draft genome.</title>
        <authorList>
            <person name="Zhang K."/>
        </authorList>
    </citation>
    <scope>NUCLEOTIDE SEQUENCE [LARGE SCALE GENOMIC DNA]</scope>
    <source>
        <strain evidence="8 9">YIM 132180</strain>
    </source>
</reference>
<dbReference type="Proteomes" id="UP000432089">
    <property type="component" value="Unassembled WGS sequence"/>
</dbReference>
<organism evidence="8 9">
    <name type="scientific">Plantimonas leprariae</name>
    <dbReference type="NCBI Taxonomy" id="2615207"/>
    <lineage>
        <taxon>Bacteria</taxon>
        <taxon>Pseudomonadati</taxon>
        <taxon>Pseudomonadota</taxon>
        <taxon>Alphaproteobacteria</taxon>
        <taxon>Hyphomicrobiales</taxon>
        <taxon>Aurantimonadaceae</taxon>
        <taxon>Plantimonas</taxon>
    </lineage>
</organism>
<feature type="transmembrane region" description="Helical" evidence="6">
    <location>
        <begin position="171"/>
        <end position="192"/>
    </location>
</feature>
<dbReference type="Pfam" id="PF09335">
    <property type="entry name" value="VTT_dom"/>
    <property type="match status" value="1"/>
</dbReference>
<sequence length="213" mass="23117">MLDALMNWLADYGAGIVFLTILVESSGLPVPGESLLVAAGVLAGQGRLPFWEVFLAAWAGGFLGDNVGYLLGRRYGRGFVYRYAARFGIPKDRVAHLEQRFLKRGPPIILFARFIFILRQLAGFLAGTAHMPYGRFSFFNLLGAALWPAAYCGGAYLLGSAVERYLAAGRWVFAGVALIFVVALGTTIWTFVREARRPADAAGEPPPPTTDPS</sequence>
<keyword evidence="2" id="KW-1003">Cell membrane</keyword>
<keyword evidence="5 6" id="KW-0472">Membrane</keyword>
<accession>A0A7V7PQ63</accession>
<evidence type="ECO:0000313" key="9">
    <source>
        <dbReference type="Proteomes" id="UP000432089"/>
    </source>
</evidence>
<evidence type="ECO:0000256" key="3">
    <source>
        <dbReference type="ARBA" id="ARBA00022692"/>
    </source>
</evidence>
<evidence type="ECO:0000256" key="4">
    <source>
        <dbReference type="ARBA" id="ARBA00022989"/>
    </source>
</evidence>
<evidence type="ECO:0000259" key="7">
    <source>
        <dbReference type="Pfam" id="PF09335"/>
    </source>
</evidence>
<dbReference type="InterPro" id="IPR032816">
    <property type="entry name" value="VTT_dom"/>
</dbReference>
<feature type="transmembrane region" description="Helical" evidence="6">
    <location>
        <begin position="108"/>
        <end position="126"/>
    </location>
</feature>
<feature type="transmembrane region" description="Helical" evidence="6">
    <location>
        <begin position="12"/>
        <end position="30"/>
    </location>
</feature>
<feature type="transmembrane region" description="Helical" evidence="6">
    <location>
        <begin position="50"/>
        <end position="72"/>
    </location>
</feature>
<protein>
    <submittedName>
        <fullName evidence="8">DedA family protein</fullName>
    </submittedName>
</protein>
<keyword evidence="3 6" id="KW-0812">Transmembrane</keyword>
<evidence type="ECO:0000313" key="8">
    <source>
        <dbReference type="EMBL" id="KAB0680283.1"/>
    </source>
</evidence>
<gene>
    <name evidence="8" type="ORF">F6X38_08885</name>
</gene>
<evidence type="ECO:0000256" key="5">
    <source>
        <dbReference type="ARBA" id="ARBA00023136"/>
    </source>
</evidence>
<name>A0A7V7PQ63_9HYPH</name>
<feature type="domain" description="VTT" evidence="7">
    <location>
        <begin position="30"/>
        <end position="153"/>
    </location>
</feature>
<comment type="caution">
    <text evidence="8">The sequence shown here is derived from an EMBL/GenBank/DDBJ whole genome shotgun (WGS) entry which is preliminary data.</text>
</comment>
<proteinExistence type="predicted"/>
<evidence type="ECO:0000256" key="2">
    <source>
        <dbReference type="ARBA" id="ARBA00022475"/>
    </source>
</evidence>
<comment type="subcellular location">
    <subcellularLocation>
        <location evidence="1">Cell membrane</location>
        <topology evidence="1">Multi-pass membrane protein</topology>
    </subcellularLocation>
</comment>
<dbReference type="PANTHER" id="PTHR42709:SF6">
    <property type="entry name" value="UNDECAPRENYL PHOSPHATE TRANSPORTER A"/>
    <property type="match status" value="1"/>
</dbReference>
<keyword evidence="4 6" id="KW-1133">Transmembrane helix</keyword>
<dbReference type="PANTHER" id="PTHR42709">
    <property type="entry name" value="ALKALINE PHOSPHATASE LIKE PROTEIN"/>
    <property type="match status" value="1"/>
</dbReference>
<evidence type="ECO:0000256" key="6">
    <source>
        <dbReference type="SAM" id="Phobius"/>
    </source>
</evidence>
<evidence type="ECO:0000256" key="1">
    <source>
        <dbReference type="ARBA" id="ARBA00004651"/>
    </source>
</evidence>
<dbReference type="GO" id="GO:0005886">
    <property type="term" value="C:plasma membrane"/>
    <property type="evidence" value="ECO:0007669"/>
    <property type="project" value="UniProtKB-SubCell"/>
</dbReference>